<dbReference type="PANTHER" id="PTHR32063:SF18">
    <property type="entry name" value="CATION EFFLUX SYSTEM PROTEIN"/>
    <property type="match status" value="1"/>
</dbReference>
<keyword evidence="1" id="KW-1133">Transmembrane helix</keyword>
<feature type="transmembrane region" description="Helical" evidence="1">
    <location>
        <begin position="360"/>
        <end position="380"/>
    </location>
</feature>
<keyword evidence="3" id="KW-1185">Reference proteome</keyword>
<dbReference type="InterPro" id="IPR027463">
    <property type="entry name" value="AcrB_DN_DC_subdom"/>
</dbReference>
<comment type="caution">
    <text evidence="2">The sequence shown here is derived from an EMBL/GenBank/DDBJ whole genome shotgun (WGS) entry which is preliminary data.</text>
</comment>
<feature type="transmembrane region" description="Helical" evidence="1">
    <location>
        <begin position="963"/>
        <end position="980"/>
    </location>
</feature>
<feature type="transmembrane region" description="Helical" evidence="1">
    <location>
        <begin position="386"/>
        <end position="412"/>
    </location>
</feature>
<dbReference type="Pfam" id="PF00873">
    <property type="entry name" value="ACR_tran"/>
    <property type="match status" value="1"/>
</dbReference>
<feature type="transmembrane region" description="Helical" evidence="1">
    <location>
        <begin position="887"/>
        <end position="907"/>
    </location>
</feature>
<dbReference type="SUPFAM" id="SSF82866">
    <property type="entry name" value="Multidrug efflux transporter AcrB transmembrane domain"/>
    <property type="match status" value="2"/>
</dbReference>
<keyword evidence="1" id="KW-0812">Transmembrane</keyword>
<evidence type="ECO:0000313" key="3">
    <source>
        <dbReference type="Proteomes" id="UP001554427"/>
    </source>
</evidence>
<dbReference type="Gene3D" id="3.30.70.1320">
    <property type="entry name" value="Multidrug efflux transporter AcrB pore domain like"/>
    <property type="match status" value="1"/>
</dbReference>
<reference evidence="2 3" key="1">
    <citation type="submission" date="2024-06" db="EMBL/GenBank/DDBJ databases">
        <title>Aliikangiella maris sp. nov., sp. nov., a phycosphere bacterium isolated from seawater and ecosystem role in Phaeocystis globosa blooms.</title>
        <authorList>
            <person name="Li F."/>
        </authorList>
    </citation>
    <scope>NUCLEOTIDE SEQUENCE [LARGE SCALE GENOMIC DNA]</scope>
    <source>
        <strain evidence="2 3">GXAS 306</strain>
    </source>
</reference>
<dbReference type="SUPFAM" id="SSF82693">
    <property type="entry name" value="Multidrug efflux transporter AcrB pore domain, PN1, PN2, PC1 and PC2 subdomains"/>
    <property type="match status" value="2"/>
</dbReference>
<feature type="transmembrane region" description="Helical" evidence="1">
    <location>
        <begin position="433"/>
        <end position="451"/>
    </location>
</feature>
<protein>
    <submittedName>
        <fullName evidence="2">Efflux RND transporter permease subunit</fullName>
    </submittedName>
</protein>
<feature type="transmembrane region" description="Helical" evidence="1">
    <location>
        <begin position="515"/>
        <end position="536"/>
    </location>
</feature>
<feature type="transmembrane region" description="Helical" evidence="1">
    <location>
        <begin position="335"/>
        <end position="353"/>
    </location>
</feature>
<dbReference type="Gene3D" id="1.20.1640.10">
    <property type="entry name" value="Multidrug efflux transporter AcrB transmembrane domain"/>
    <property type="match status" value="2"/>
</dbReference>
<organism evidence="2 3">
    <name type="scientific">Aliikangiella maris</name>
    <dbReference type="NCBI Taxonomy" id="3162458"/>
    <lineage>
        <taxon>Bacteria</taxon>
        <taxon>Pseudomonadati</taxon>
        <taxon>Pseudomonadota</taxon>
        <taxon>Gammaproteobacteria</taxon>
        <taxon>Oceanospirillales</taxon>
        <taxon>Pleioneaceae</taxon>
        <taxon>Aliikangiella</taxon>
    </lineage>
</organism>
<evidence type="ECO:0000256" key="1">
    <source>
        <dbReference type="SAM" id="Phobius"/>
    </source>
</evidence>
<feature type="transmembrane region" description="Helical" evidence="1">
    <location>
        <begin position="861"/>
        <end position="880"/>
    </location>
</feature>
<dbReference type="PANTHER" id="PTHR32063">
    <property type="match status" value="1"/>
</dbReference>
<name>A0ABV3MP51_9GAMM</name>
<proteinExistence type="predicted"/>
<dbReference type="Proteomes" id="UP001554427">
    <property type="component" value="Unassembled WGS sequence"/>
</dbReference>
<feature type="transmembrane region" description="Helical" evidence="1">
    <location>
        <begin position="992"/>
        <end position="1017"/>
    </location>
</feature>
<keyword evidence="1" id="KW-0472">Membrane</keyword>
<dbReference type="InterPro" id="IPR001036">
    <property type="entry name" value="Acrflvin-R"/>
</dbReference>
<dbReference type="Gene3D" id="3.30.70.1430">
    <property type="entry name" value="Multidrug efflux transporter AcrB pore domain"/>
    <property type="match status" value="2"/>
</dbReference>
<dbReference type="SUPFAM" id="SSF82714">
    <property type="entry name" value="Multidrug efflux transporter AcrB TolC docking domain, DN and DC subdomains"/>
    <property type="match status" value="2"/>
</dbReference>
<accession>A0ABV3MP51</accession>
<sequence length="1021" mass="112978">MVNITRAAIVNNRTSWTLLLVITFFGLWAYQNMPKDYDPGFIIRTAQVITYFPGASPERVEQLVTDKLEKVIQEIPELDYVNSESRTGVSIISVNIKESYKVMRPIWDNLRRKIEAATSELPADAQSPIVNDEFGDVFGIVIGVTAEGYTYGELENLAEQIKDDLLRLDEAAKVDIFGIQEERIFIEYNNSHLSELGLSPSQLSEQLTSRNIVNPGGTINIDDEQIALEPTGNFESVEEIKKTVINLPGSDQVLYLEDIAQISRGYVDPAKTKVSVSGERAMSIAISMRKGGNNIHLGEQVTQAINEFYRIYPIGVDFHLVSYLPKEVEQKVDNFISNLLQAIAVVTLVMLFFLGLRTGLIVAVLIPASMIFAILVMSFFDIGIDQISLAALIIALGMLVDNGIVMSESIMVDMENGKKPIAAAVDSANELKVPLLTSSLTTAAAFLPIFLAESTTGEYTASLFKVVTITLLCSWILSMTIIPMLCVYFMKIKKQRQHFNQGIYRIYHQILDKFLAYRGLTLSSTLVILVIAMMGLNRVPKLFFPPSDRPYFKVELELPLGTHIDAMDGVVKEIEAFIEKELAVGSSRNTGVTTWISYTGSGGPRFLLTHNPKPFSANYALMIINTSSFEVIDKMISKLDQYTFNHFPDLLVKLRKIENGAAIANPVEVRVSGKDSRILFEYVDLIKQQFTQIDGLKSISDNWGLPIKKLKVKINQARAKRAGISSKDIAISLQTGLSGLELTQYRENDDVIPIMMRSTAADRQDIGKLEALAVYSQATGIAVPLKQVADIEMVWEAANIMRRDRLKTVTVGAQLENDVTANEAFEQLLPWLKKQQSQWAPGYRFELGGEAESSGKANRSIVEKLPVAVLIIVLLLVAQFNSIRQSIIVLVTIPLGLIGVTVGLLVGQSFFGFMTLLGIISLAGIVINNAIVLLERIKIEREANPDNPIDAIIEAAKRRMRPILLTTATTVFGLVPLYLGGGEMWEPMALSIIGGLLFSTLLTLGVVPVLYALLFGVKHNR</sequence>
<dbReference type="EMBL" id="JBFDAH010000009">
    <property type="protein sequence ID" value="MEW4365925.1"/>
    <property type="molecule type" value="Genomic_DNA"/>
</dbReference>
<dbReference type="PRINTS" id="PR00702">
    <property type="entry name" value="ACRIFLAVINRP"/>
</dbReference>
<evidence type="ECO:0000313" key="2">
    <source>
        <dbReference type="EMBL" id="MEW4365925.1"/>
    </source>
</evidence>
<feature type="transmembrane region" description="Helical" evidence="1">
    <location>
        <begin position="913"/>
        <end position="934"/>
    </location>
</feature>
<dbReference type="Gene3D" id="3.30.70.1440">
    <property type="entry name" value="Multidrug efflux transporter AcrB pore domain"/>
    <property type="match status" value="1"/>
</dbReference>
<dbReference type="Gene3D" id="3.30.2090.10">
    <property type="entry name" value="Multidrug efflux transporter AcrB TolC docking domain, DN and DC subdomains"/>
    <property type="match status" value="2"/>
</dbReference>
<feature type="transmembrane region" description="Helical" evidence="1">
    <location>
        <begin position="463"/>
        <end position="490"/>
    </location>
</feature>
<gene>
    <name evidence="2" type="ORF">ABVT42_10710</name>
</gene>